<protein>
    <submittedName>
        <fullName evidence="3">Nedd8-conjugating enzyme nce2</fullName>
    </submittedName>
</protein>
<dbReference type="Gene3D" id="3.10.110.10">
    <property type="entry name" value="Ubiquitin Conjugating Enzyme"/>
    <property type="match status" value="1"/>
</dbReference>
<keyword evidence="4" id="KW-1185">Reference proteome</keyword>
<feature type="compositionally biased region" description="Basic residues" evidence="1">
    <location>
        <begin position="1"/>
        <end position="10"/>
    </location>
</feature>
<evidence type="ECO:0000256" key="1">
    <source>
        <dbReference type="SAM" id="MobiDB-lite"/>
    </source>
</evidence>
<gene>
    <name evidence="3" type="ORF">OBRU01_05594</name>
</gene>
<comment type="caution">
    <text evidence="3">The sequence shown here is derived from an EMBL/GenBank/DDBJ whole genome shotgun (WGS) entry which is preliminary data.</text>
</comment>
<feature type="domain" description="UBC core" evidence="2">
    <location>
        <begin position="30"/>
        <end position="99"/>
    </location>
</feature>
<dbReference type="EMBL" id="JTDY01000965">
    <property type="protein sequence ID" value="KOB75261.1"/>
    <property type="molecule type" value="Genomic_DNA"/>
</dbReference>
<proteinExistence type="predicted"/>
<evidence type="ECO:0000259" key="2">
    <source>
        <dbReference type="PROSITE" id="PS50127"/>
    </source>
</evidence>
<sequence length="99" mass="11469">MITLNRKFKKEHTEPTNGLSKEPVQRRISIRDKLLVKEVQEMNENLPVTCSVSFEDPNVLSEFLLTVAPDEGYWQGGKFKFSVSVTDDYNMAVSHEWYT</sequence>
<dbReference type="STRING" id="104452.A0A0L7LJA4"/>
<reference evidence="3 4" key="1">
    <citation type="journal article" date="2015" name="Genome Biol. Evol.">
        <title>The genome of winter moth (Operophtera brumata) provides a genomic perspective on sexual dimorphism and phenology.</title>
        <authorList>
            <person name="Derks M.F."/>
            <person name="Smit S."/>
            <person name="Salis L."/>
            <person name="Schijlen E."/>
            <person name="Bossers A."/>
            <person name="Mateman C."/>
            <person name="Pijl A.S."/>
            <person name="de Ridder D."/>
            <person name="Groenen M.A."/>
            <person name="Visser M.E."/>
            <person name="Megens H.J."/>
        </authorList>
    </citation>
    <scope>NUCLEOTIDE SEQUENCE [LARGE SCALE GENOMIC DNA]</scope>
    <source>
        <strain evidence="3">WM2013NL</strain>
        <tissue evidence="3">Head and thorax</tissue>
    </source>
</reference>
<name>A0A0L7LJA4_OPEBR</name>
<accession>A0A0L7LJA4</accession>
<dbReference type="SUPFAM" id="SSF54495">
    <property type="entry name" value="UBC-like"/>
    <property type="match status" value="1"/>
</dbReference>
<organism evidence="3 4">
    <name type="scientific">Operophtera brumata</name>
    <name type="common">Winter moth</name>
    <name type="synonym">Phalaena brumata</name>
    <dbReference type="NCBI Taxonomy" id="104452"/>
    <lineage>
        <taxon>Eukaryota</taxon>
        <taxon>Metazoa</taxon>
        <taxon>Ecdysozoa</taxon>
        <taxon>Arthropoda</taxon>
        <taxon>Hexapoda</taxon>
        <taxon>Insecta</taxon>
        <taxon>Pterygota</taxon>
        <taxon>Neoptera</taxon>
        <taxon>Endopterygota</taxon>
        <taxon>Lepidoptera</taxon>
        <taxon>Glossata</taxon>
        <taxon>Ditrysia</taxon>
        <taxon>Geometroidea</taxon>
        <taxon>Geometridae</taxon>
        <taxon>Larentiinae</taxon>
        <taxon>Operophtera</taxon>
    </lineage>
</organism>
<evidence type="ECO:0000313" key="3">
    <source>
        <dbReference type="EMBL" id="KOB75261.1"/>
    </source>
</evidence>
<dbReference type="PROSITE" id="PS50127">
    <property type="entry name" value="UBC_2"/>
    <property type="match status" value="1"/>
</dbReference>
<dbReference type="InterPro" id="IPR016135">
    <property type="entry name" value="UBQ-conjugating_enzyme/RWD"/>
</dbReference>
<feature type="region of interest" description="Disordered" evidence="1">
    <location>
        <begin position="1"/>
        <end position="24"/>
    </location>
</feature>
<dbReference type="InterPro" id="IPR000608">
    <property type="entry name" value="UBC"/>
</dbReference>
<dbReference type="Proteomes" id="UP000037510">
    <property type="component" value="Unassembled WGS sequence"/>
</dbReference>
<evidence type="ECO:0000313" key="4">
    <source>
        <dbReference type="Proteomes" id="UP000037510"/>
    </source>
</evidence>
<dbReference type="AlphaFoldDB" id="A0A0L7LJA4"/>